<feature type="region of interest" description="Disordered" evidence="1">
    <location>
        <begin position="62"/>
        <end position="82"/>
    </location>
</feature>
<evidence type="ECO:0000256" key="1">
    <source>
        <dbReference type="SAM" id="MobiDB-lite"/>
    </source>
</evidence>
<keyword evidence="2" id="KW-0472">Membrane</keyword>
<keyword evidence="2" id="KW-1133">Transmembrane helix</keyword>
<feature type="transmembrane region" description="Helical" evidence="2">
    <location>
        <begin position="38"/>
        <end position="59"/>
    </location>
</feature>
<dbReference type="Proteomes" id="UP001501470">
    <property type="component" value="Unassembled WGS sequence"/>
</dbReference>
<accession>A0ABN1ZJ81</accession>
<keyword evidence="4" id="KW-1185">Reference proteome</keyword>
<reference evidence="3 4" key="1">
    <citation type="journal article" date="2019" name="Int. J. Syst. Evol. Microbiol.">
        <title>The Global Catalogue of Microorganisms (GCM) 10K type strain sequencing project: providing services to taxonomists for standard genome sequencing and annotation.</title>
        <authorList>
            <consortium name="The Broad Institute Genomics Platform"/>
            <consortium name="The Broad Institute Genome Sequencing Center for Infectious Disease"/>
            <person name="Wu L."/>
            <person name="Ma J."/>
        </authorList>
    </citation>
    <scope>NUCLEOTIDE SEQUENCE [LARGE SCALE GENOMIC DNA]</scope>
    <source>
        <strain evidence="3 4">JCM 15933</strain>
    </source>
</reference>
<protein>
    <submittedName>
        <fullName evidence="3">Uncharacterized protein</fullName>
    </submittedName>
</protein>
<sequence>MNDNPFAILTDEPVPDSRVGVGDVIAAGRARVRRRRGVVTGVCAALVVLIVSVGVAAAVRAPQGTPSDPAPTPSPTVSADPSGCVATRLPVGEEDIGSAHTDPSGHYLVFNRAPDPGLIVVYRDGVEVQRFSDGQRLQVTAVSSAGTAVGRQGGSPDGAAFRTTAQGTLALLPKPSGALSVSAQGINAAGDIVGEATMPGKKFRAVLWRHSAPDVAVLLPTPSGSSSAAHDIADDGRIVGDFNQGEQPVLWNADLSTTVLPTPPGRPGGVAQRIAGDWVIGPVNFLAMNGFDAATGRRTGAGDIPPARWHLSAGTVEPLVAPDIFAGGNSVTADGTVLVNRFDGVVRWTGATVTPVPAPRGYNHAQIESVSADGRLLAGAATKSTGGSIEPFAWTCR</sequence>
<evidence type="ECO:0000313" key="3">
    <source>
        <dbReference type="EMBL" id="GAA1500008.1"/>
    </source>
</evidence>
<name>A0ABN1ZJ81_9ACTN</name>
<keyword evidence="2" id="KW-0812">Transmembrane</keyword>
<gene>
    <name evidence="3" type="ORF">GCM10009827_004510</name>
</gene>
<dbReference type="EMBL" id="BAAAQD010000001">
    <property type="protein sequence ID" value="GAA1500008.1"/>
    <property type="molecule type" value="Genomic_DNA"/>
</dbReference>
<evidence type="ECO:0000256" key="2">
    <source>
        <dbReference type="SAM" id="Phobius"/>
    </source>
</evidence>
<dbReference type="RefSeq" id="WP_344498925.1">
    <property type="nucleotide sequence ID" value="NZ_BAAAQD010000001.1"/>
</dbReference>
<organism evidence="3 4">
    <name type="scientific">Dactylosporangium maewongense</name>
    <dbReference type="NCBI Taxonomy" id="634393"/>
    <lineage>
        <taxon>Bacteria</taxon>
        <taxon>Bacillati</taxon>
        <taxon>Actinomycetota</taxon>
        <taxon>Actinomycetes</taxon>
        <taxon>Micromonosporales</taxon>
        <taxon>Micromonosporaceae</taxon>
        <taxon>Dactylosporangium</taxon>
    </lineage>
</organism>
<evidence type="ECO:0000313" key="4">
    <source>
        <dbReference type="Proteomes" id="UP001501470"/>
    </source>
</evidence>
<comment type="caution">
    <text evidence="3">The sequence shown here is derived from an EMBL/GenBank/DDBJ whole genome shotgun (WGS) entry which is preliminary data.</text>
</comment>
<proteinExistence type="predicted"/>